<comment type="cofactor">
    <cofactor evidence="1">
        <name>pyridoxal 5'-phosphate</name>
        <dbReference type="ChEBI" id="CHEBI:597326"/>
    </cofactor>
</comment>
<sequence>MYNFRNDYSEAAHPAVLSAIAAHNGEHVIGYGADDYCASAAQLIKNLCRCPEADVQFLIGGTQTNFTAIAAFLRPWEGVICAHTGHVNGHEGGAVEATGHKLLQAHAAPDGKLTPELILPLVEEGRNEHVVLPRLVYISDATENGVVYTLAELEALSACCRANNLLLFLDGARLGAAFGAAENDVTLPDLARLTDAFYIGGTKNGALMGEALVIVNPALQEGFFRIKKQRGAVLAKGWLLGLQFQTLLEDGLYWTIARHAVDMAQALQSGLEAMGIPMAPRSASNMVFPVVPDSLLPVLDALCAYEVWTRQDERHTVIRLVTSFATQAADVEGFLSDLKAAL</sequence>
<proteinExistence type="inferred from homology"/>
<dbReference type="InterPro" id="IPR015421">
    <property type="entry name" value="PyrdxlP-dep_Trfase_major"/>
</dbReference>
<dbReference type="GO" id="GO:0008483">
    <property type="term" value="F:transaminase activity"/>
    <property type="evidence" value="ECO:0007669"/>
    <property type="project" value="UniProtKB-KW"/>
</dbReference>
<evidence type="ECO:0000256" key="3">
    <source>
        <dbReference type="ARBA" id="ARBA00022898"/>
    </source>
</evidence>
<dbReference type="Gene3D" id="3.40.640.10">
    <property type="entry name" value="Type I PLP-dependent aspartate aminotransferase-like (Major domain)"/>
    <property type="match status" value="1"/>
</dbReference>
<dbReference type="SUPFAM" id="SSF53383">
    <property type="entry name" value="PLP-dependent transferases"/>
    <property type="match status" value="1"/>
</dbReference>
<comment type="caution">
    <text evidence="5">The sequence shown here is derived from an EMBL/GenBank/DDBJ whole genome shotgun (WGS) entry which is preliminary data.</text>
</comment>
<evidence type="ECO:0000256" key="1">
    <source>
        <dbReference type="ARBA" id="ARBA00001933"/>
    </source>
</evidence>
<dbReference type="PANTHER" id="PTHR48097">
    <property type="entry name" value="L-THREONINE ALDOLASE-RELATED"/>
    <property type="match status" value="1"/>
</dbReference>
<keyword evidence="3" id="KW-0663">Pyridoxal phosphate</keyword>
<evidence type="ECO:0000259" key="4">
    <source>
        <dbReference type="Pfam" id="PF01212"/>
    </source>
</evidence>
<evidence type="ECO:0000256" key="2">
    <source>
        <dbReference type="ARBA" id="ARBA00006966"/>
    </source>
</evidence>
<dbReference type="Pfam" id="PF01212">
    <property type="entry name" value="Beta_elim_lyase"/>
    <property type="match status" value="1"/>
</dbReference>
<accession>A0ABV1E7K9</accession>
<comment type="similarity">
    <text evidence="2">Belongs to the threonine aldolase family.</text>
</comment>
<dbReference type="RefSeq" id="WP_349230959.1">
    <property type="nucleotide sequence ID" value="NZ_JBBMFK010000003.1"/>
</dbReference>
<dbReference type="PANTHER" id="PTHR48097:SF5">
    <property type="entry name" value="LOW SPECIFICITY L-THREONINE ALDOLASE"/>
    <property type="match status" value="1"/>
</dbReference>
<dbReference type="Gene3D" id="3.90.1150.10">
    <property type="entry name" value="Aspartate Aminotransferase, domain 1"/>
    <property type="match status" value="1"/>
</dbReference>
<organism evidence="5 6">
    <name type="scientific">Pseudoflavonifractor intestinihominis</name>
    <dbReference type="NCBI Taxonomy" id="3133171"/>
    <lineage>
        <taxon>Bacteria</taxon>
        <taxon>Bacillati</taxon>
        <taxon>Bacillota</taxon>
        <taxon>Clostridia</taxon>
        <taxon>Eubacteriales</taxon>
        <taxon>Oscillospiraceae</taxon>
        <taxon>Pseudoflavonifractor</taxon>
    </lineage>
</organism>
<keyword evidence="5" id="KW-0032">Aminotransferase</keyword>
<keyword evidence="6" id="KW-1185">Reference proteome</keyword>
<protein>
    <submittedName>
        <fullName evidence="5">Aminotransferase class I/II-fold pyridoxal phosphate-dependent enzyme</fullName>
    </submittedName>
</protein>
<dbReference type="InterPro" id="IPR015422">
    <property type="entry name" value="PyrdxlP-dep_Trfase_small"/>
</dbReference>
<keyword evidence="5" id="KW-0808">Transferase</keyword>
<dbReference type="EMBL" id="JBBMFK010000003">
    <property type="protein sequence ID" value="MEQ2442436.1"/>
    <property type="molecule type" value="Genomic_DNA"/>
</dbReference>
<dbReference type="InterPro" id="IPR015424">
    <property type="entry name" value="PyrdxlP-dep_Trfase"/>
</dbReference>
<name>A0ABV1E7K9_9FIRM</name>
<dbReference type="Proteomes" id="UP001464378">
    <property type="component" value="Unassembled WGS sequence"/>
</dbReference>
<evidence type="ECO:0000313" key="6">
    <source>
        <dbReference type="Proteomes" id="UP001464378"/>
    </source>
</evidence>
<gene>
    <name evidence="5" type="ORF">WMO64_03020</name>
</gene>
<reference evidence="5 6" key="1">
    <citation type="submission" date="2024-03" db="EMBL/GenBank/DDBJ databases">
        <title>Human intestinal bacterial collection.</title>
        <authorList>
            <person name="Pauvert C."/>
            <person name="Hitch T.C.A."/>
            <person name="Clavel T."/>
        </authorList>
    </citation>
    <scope>NUCLEOTIDE SEQUENCE [LARGE SCALE GENOMIC DNA]</scope>
    <source>
        <strain evidence="5 6">CLA-AP-H29</strain>
    </source>
</reference>
<dbReference type="InterPro" id="IPR001597">
    <property type="entry name" value="ArAA_b-elim_lyase/Thr_aldolase"/>
</dbReference>
<feature type="domain" description="Aromatic amino acid beta-eliminating lyase/threonine aldolase" evidence="4">
    <location>
        <begin position="15"/>
        <end position="289"/>
    </location>
</feature>
<evidence type="ECO:0000313" key="5">
    <source>
        <dbReference type="EMBL" id="MEQ2442436.1"/>
    </source>
</evidence>